<reference evidence="2" key="1">
    <citation type="journal article" date="2018" name="Nature">
        <title>The evolutionary history of vertebrate RNA viruses.</title>
        <authorList>
            <person name="Shi M."/>
            <person name="Lin X.D."/>
            <person name="Chen X."/>
            <person name="Tian J.H."/>
            <person name="Chen L.J."/>
            <person name="Li K."/>
            <person name="Wang W."/>
            <person name="Eden J.S."/>
            <person name="Shen J.J."/>
            <person name="Liu L."/>
            <person name="Holmes E.C."/>
            <person name="Zhang Y.Z."/>
        </authorList>
    </citation>
    <scope>NUCLEOTIDE SEQUENCE</scope>
    <source>
        <strain evidence="2">LPSF32319</strain>
    </source>
</reference>
<evidence type="ECO:0000256" key="1">
    <source>
        <dbReference type="SAM" id="Phobius"/>
    </source>
</evidence>
<proteinExistence type="predicted"/>
<keyword evidence="1" id="KW-0472">Membrane</keyword>
<dbReference type="EMBL" id="MG600031">
    <property type="protein sequence ID" value="AVM87592.1"/>
    <property type="molecule type" value="Genomic_RNA"/>
</dbReference>
<feature type="transmembrane region" description="Helical" evidence="1">
    <location>
        <begin position="301"/>
        <end position="323"/>
    </location>
</feature>
<sequence>MFHLIILCILLQAATEKANCFSLSQNQALGISEFTPTSTVNILYDIKSNMVVTSHDQTLTAYFNLKMTCSIKLHIQPTQLTIYKSGSSYYILVVYLAHLETYTFYCSQLSSQILQISGMPITGQPFYERQVLYTVIEDDGKHFILTTSNAVGKFNKAELPSCDYFIIRYDFRIFVECQNVNMSSFFDLNGFRISSDTKLPSPIKAGDTTVTITKTDFTLTDKFKTTTYAHSIDIIRYDGSVFEDKLTLFIISRNCIASKLCSSLLFIRLDTMQIEHQDQSFSGVFFSEYLSVKTPHSGWSLITKLIISFLLGSNLLVVLFWLWTRKTR</sequence>
<keyword evidence="1" id="KW-1133">Transmembrane helix</keyword>
<organism evidence="2">
    <name type="scientific">Guangdong mandarin rat snake torovirus</name>
    <dbReference type="NCBI Taxonomy" id="2116382"/>
    <lineage>
        <taxon>Viruses</taxon>
        <taxon>Riboviria</taxon>
        <taxon>Orthornavirae</taxon>
        <taxon>Pisuviricota</taxon>
        <taxon>Pisoniviricetes</taxon>
        <taxon>Nidovirales</taxon>
        <taxon>Tornidovirineae</taxon>
        <taxon>Tobaniviridae</taxon>
        <taxon>Torovirinae</taxon>
        <taxon>Torovirus</taxon>
    </lineage>
</organism>
<accession>A0A2P1GNL7</accession>
<protein>
    <submittedName>
        <fullName evidence="2">Uncharacterized protein</fullName>
    </submittedName>
</protein>
<evidence type="ECO:0000313" key="2">
    <source>
        <dbReference type="EMBL" id="AVM87592.1"/>
    </source>
</evidence>
<keyword evidence="1" id="KW-0812">Transmembrane</keyword>
<name>A0A2P1GNL7_9NIDO</name>